<name>A0A0F9SI90_9ZZZZ</name>
<sequence length="78" mass="9210">MGSFIIQFKESQYRITAKSLQFKRKTSVGVFDEGSIESIEQYALNRDGEFRKRFKSKDLPIIENNLSKLFELSQKNDW</sequence>
<organism evidence="1">
    <name type="scientific">marine sediment metagenome</name>
    <dbReference type="NCBI Taxonomy" id="412755"/>
    <lineage>
        <taxon>unclassified sequences</taxon>
        <taxon>metagenomes</taxon>
        <taxon>ecological metagenomes</taxon>
    </lineage>
</organism>
<protein>
    <submittedName>
        <fullName evidence="1">Uncharacterized protein</fullName>
    </submittedName>
</protein>
<comment type="caution">
    <text evidence="1">The sequence shown here is derived from an EMBL/GenBank/DDBJ whole genome shotgun (WGS) entry which is preliminary data.</text>
</comment>
<dbReference type="EMBL" id="LAZR01001951">
    <property type="protein sequence ID" value="KKN36661.1"/>
    <property type="molecule type" value="Genomic_DNA"/>
</dbReference>
<accession>A0A0F9SI90</accession>
<dbReference type="AlphaFoldDB" id="A0A0F9SI90"/>
<proteinExistence type="predicted"/>
<evidence type="ECO:0000313" key="1">
    <source>
        <dbReference type="EMBL" id="KKN36661.1"/>
    </source>
</evidence>
<gene>
    <name evidence="1" type="ORF">LCGC14_0771280</name>
</gene>
<reference evidence="1" key="1">
    <citation type="journal article" date="2015" name="Nature">
        <title>Complex archaea that bridge the gap between prokaryotes and eukaryotes.</title>
        <authorList>
            <person name="Spang A."/>
            <person name="Saw J.H."/>
            <person name="Jorgensen S.L."/>
            <person name="Zaremba-Niedzwiedzka K."/>
            <person name="Martijn J."/>
            <person name="Lind A.E."/>
            <person name="van Eijk R."/>
            <person name="Schleper C."/>
            <person name="Guy L."/>
            <person name="Ettema T.J."/>
        </authorList>
    </citation>
    <scope>NUCLEOTIDE SEQUENCE</scope>
</reference>